<comment type="caution">
    <text evidence="1">The sequence shown here is derived from an EMBL/GenBank/DDBJ whole genome shotgun (WGS) entry which is preliminary data.</text>
</comment>
<name>A0A854Q8T4_CRYNE</name>
<proteinExistence type="predicted"/>
<dbReference type="Proteomes" id="UP000199727">
    <property type="component" value="Unassembled WGS sequence"/>
</dbReference>
<dbReference type="EMBL" id="AMKT01000056">
    <property type="protein sequence ID" value="OXG18255.1"/>
    <property type="molecule type" value="Genomic_DNA"/>
</dbReference>
<reference evidence="1 2" key="1">
    <citation type="submission" date="2017-06" db="EMBL/GenBank/DDBJ databases">
        <title>Global population genomics of the pathogenic fungus Cryptococcus neoformans var. grubii.</title>
        <authorList>
            <person name="Cuomo C."/>
            <person name="Litvintseva A."/>
            <person name="Chen Y."/>
            <person name="Young S."/>
            <person name="Zeng Q."/>
            <person name="Chapman S."/>
            <person name="Gujja S."/>
            <person name="Saif S."/>
            <person name="Birren B."/>
        </authorList>
    </citation>
    <scope>NUCLEOTIDE SEQUENCE [LARGE SCALE GENOMIC DNA]</scope>
    <source>
        <strain evidence="1 2">Tu259-1</strain>
    </source>
</reference>
<dbReference type="AlphaFoldDB" id="A0A854Q8T4"/>
<dbReference type="OrthoDB" id="2574594at2759"/>
<protein>
    <submittedName>
        <fullName evidence="1">Uncharacterized protein</fullName>
    </submittedName>
</protein>
<organism evidence="1 2">
    <name type="scientific">Cryptococcus neoformans Tu259-1</name>
    <dbReference type="NCBI Taxonomy" id="1230072"/>
    <lineage>
        <taxon>Eukaryota</taxon>
        <taxon>Fungi</taxon>
        <taxon>Dikarya</taxon>
        <taxon>Basidiomycota</taxon>
        <taxon>Agaricomycotina</taxon>
        <taxon>Tremellomycetes</taxon>
        <taxon>Tremellales</taxon>
        <taxon>Cryptococcaceae</taxon>
        <taxon>Cryptococcus</taxon>
        <taxon>Cryptococcus neoformans species complex</taxon>
    </lineage>
</organism>
<sequence>MPKTLITPFIYHPDPSSSQPNLFLSNPSVPEAKQPRRSIFCIPAASVNPFKRFRTHKDPSACPTQLSEVIQSYDGFCDISSSRDIIASDMRSGVSCMADRDSTRSISAIQIVTASGVDVSKGVCGEVPEVEEVSMNGSELLEEREVVENDMLVTKDESEDSNVPNWIPIAIDFSEGNTPSPVRQTSGEEMGRPMAACETVIQDKQAKDAMRMEMLPNCSPICDEPSLKAIKRDTVCLDLSDKGEHIVLTAFSDSSPSDSISRACTSPRDISPSRLANSCNKKWRLRKLARSNAIRRYKRQTHKIGHS</sequence>
<evidence type="ECO:0000313" key="2">
    <source>
        <dbReference type="Proteomes" id="UP000199727"/>
    </source>
</evidence>
<gene>
    <name evidence="1" type="ORF">C361_04377</name>
</gene>
<evidence type="ECO:0000313" key="1">
    <source>
        <dbReference type="EMBL" id="OXG18255.1"/>
    </source>
</evidence>
<accession>A0A854Q8T4</accession>